<dbReference type="GO" id="GO:0008194">
    <property type="term" value="F:UDP-glycosyltransferase activity"/>
    <property type="evidence" value="ECO:0007669"/>
    <property type="project" value="InterPro"/>
</dbReference>
<dbReference type="InterPro" id="IPR010610">
    <property type="entry name" value="EryCIII-like_C"/>
</dbReference>
<dbReference type="GO" id="GO:0017000">
    <property type="term" value="P:antibiotic biosynthetic process"/>
    <property type="evidence" value="ECO:0007669"/>
    <property type="project" value="UniProtKB-ARBA"/>
</dbReference>
<dbReference type="PANTHER" id="PTHR48050:SF13">
    <property type="entry name" value="STEROL 3-BETA-GLUCOSYLTRANSFERASE UGT80A2"/>
    <property type="match status" value="1"/>
</dbReference>
<sequence>MSPRRVLMISADAGGNVPPALAIANELAGRGHEVTLAGVRPRDSGALEMSVERVPLAALAHDDLTDPGGSIGQLAALRHLTIGPHVAEDVRSLLDSRRPDAVVVDCAMLSSLREALGSGVPTAALFHSFGAFWQRWFMRGPIDLASRLLRLRAVSLWARADVRLLATDPELDPASRRDFSRDLKGIRFEWTGTTEIGVPPAPREAGAMPLVLVSLSSAWIRGQADAYRRIIAALADSPVRAIVTTGGAEIESELRGGSSVQVLGRAPHAELLPEVDLVIGHGGHSTTLKALAHGIPVLVLPMNLISDQRMVGRIVQAAGVGRMLPRSAALELIRATVLHMLGDTSLVQSAALTGERLRRQRGASVAADRIEDLWSLR</sequence>
<feature type="domain" description="Erythromycin biosynthesis protein CIII-like C-terminal" evidence="1">
    <location>
        <begin position="259"/>
        <end position="359"/>
    </location>
</feature>
<dbReference type="InterPro" id="IPR002213">
    <property type="entry name" value="UDP_glucos_trans"/>
</dbReference>
<keyword evidence="3" id="KW-1185">Reference proteome</keyword>
<name>A0AAW6T8X7_9MICO</name>
<dbReference type="GO" id="GO:0016758">
    <property type="term" value="F:hexosyltransferase activity"/>
    <property type="evidence" value="ECO:0007669"/>
    <property type="project" value="UniProtKB-ARBA"/>
</dbReference>
<dbReference type="Proteomes" id="UP001321506">
    <property type="component" value="Unassembled WGS sequence"/>
</dbReference>
<gene>
    <name evidence="2" type="ORF">QF206_07425</name>
</gene>
<evidence type="ECO:0000313" key="2">
    <source>
        <dbReference type="EMBL" id="MDI2098794.1"/>
    </source>
</evidence>
<proteinExistence type="predicted"/>
<dbReference type="PANTHER" id="PTHR48050">
    <property type="entry name" value="STEROL 3-BETA-GLUCOSYLTRANSFERASE"/>
    <property type="match status" value="1"/>
</dbReference>
<dbReference type="RefSeq" id="WP_281488570.1">
    <property type="nucleotide sequence ID" value="NZ_JASATX010000002.1"/>
</dbReference>
<dbReference type="AlphaFoldDB" id="A0AAW6T8X7"/>
<dbReference type="Gene3D" id="3.40.50.2000">
    <property type="entry name" value="Glycogen Phosphorylase B"/>
    <property type="match status" value="3"/>
</dbReference>
<accession>A0AAW6T8X7</accession>
<dbReference type="Pfam" id="PF06722">
    <property type="entry name" value="EryCIII-like_C"/>
    <property type="match status" value="1"/>
</dbReference>
<dbReference type="SUPFAM" id="SSF53756">
    <property type="entry name" value="UDP-Glycosyltransferase/glycogen phosphorylase"/>
    <property type="match status" value="1"/>
</dbReference>
<comment type="caution">
    <text evidence="2">The sequence shown here is derived from an EMBL/GenBank/DDBJ whole genome shotgun (WGS) entry which is preliminary data.</text>
</comment>
<dbReference type="EMBL" id="JASATX010000002">
    <property type="protein sequence ID" value="MDI2098794.1"/>
    <property type="molecule type" value="Genomic_DNA"/>
</dbReference>
<reference evidence="2 3" key="1">
    <citation type="submission" date="2023-04" db="EMBL/GenBank/DDBJ databases">
        <title>Klugiella caeni sp. nov. isolated from the sludge of biochemical tank.</title>
        <authorList>
            <person name="Geng K."/>
        </authorList>
    </citation>
    <scope>NUCLEOTIDE SEQUENCE [LARGE SCALE GENOMIC DNA]</scope>
    <source>
        <strain evidence="2 3">YN-L-19</strain>
    </source>
</reference>
<organism evidence="2 3">
    <name type="scientific">Ruicaihuangia caeni</name>
    <dbReference type="NCBI Taxonomy" id="3042517"/>
    <lineage>
        <taxon>Bacteria</taxon>
        <taxon>Bacillati</taxon>
        <taxon>Actinomycetota</taxon>
        <taxon>Actinomycetes</taxon>
        <taxon>Micrococcales</taxon>
        <taxon>Microbacteriaceae</taxon>
        <taxon>Ruicaihuangia</taxon>
    </lineage>
</organism>
<dbReference type="InterPro" id="IPR050426">
    <property type="entry name" value="Glycosyltransferase_28"/>
</dbReference>
<evidence type="ECO:0000313" key="3">
    <source>
        <dbReference type="Proteomes" id="UP001321506"/>
    </source>
</evidence>
<dbReference type="CDD" id="cd03784">
    <property type="entry name" value="GT1_Gtf-like"/>
    <property type="match status" value="1"/>
</dbReference>
<evidence type="ECO:0000259" key="1">
    <source>
        <dbReference type="Pfam" id="PF06722"/>
    </source>
</evidence>
<protein>
    <submittedName>
        <fullName evidence="2">Glycosyltransferase</fullName>
    </submittedName>
</protein>